<evidence type="ECO:0000313" key="7">
    <source>
        <dbReference type="Proteomes" id="UP001223978"/>
    </source>
</evidence>
<keyword evidence="2" id="KW-0805">Transcription regulation</keyword>
<dbReference type="PANTHER" id="PTHR30204:SF69">
    <property type="entry name" value="MERR-FAMILY TRANSCRIPTIONAL REGULATOR"/>
    <property type="match status" value="1"/>
</dbReference>
<dbReference type="InterPro" id="IPR047057">
    <property type="entry name" value="MerR_fam"/>
</dbReference>
<dbReference type="PRINTS" id="PR00040">
    <property type="entry name" value="HTHMERR"/>
</dbReference>
<dbReference type="EMBL" id="JASCIQ010000013">
    <property type="protein sequence ID" value="MDI3405018.1"/>
    <property type="molecule type" value="Genomic_DNA"/>
</dbReference>
<name>A0ABT6SA07_9ACTN</name>
<evidence type="ECO:0000313" key="6">
    <source>
        <dbReference type="EMBL" id="MDI3405018.1"/>
    </source>
</evidence>
<dbReference type="PROSITE" id="PS50937">
    <property type="entry name" value="HTH_MERR_2"/>
    <property type="match status" value="1"/>
</dbReference>
<dbReference type="GO" id="GO:0003677">
    <property type="term" value="F:DNA binding"/>
    <property type="evidence" value="ECO:0007669"/>
    <property type="project" value="UniProtKB-KW"/>
</dbReference>
<dbReference type="InterPro" id="IPR000551">
    <property type="entry name" value="MerR-type_HTH_dom"/>
</dbReference>
<gene>
    <name evidence="6" type="ORF">QIS96_14475</name>
</gene>
<dbReference type="InterPro" id="IPR009061">
    <property type="entry name" value="DNA-bd_dom_put_sf"/>
</dbReference>
<dbReference type="SMART" id="SM00422">
    <property type="entry name" value="HTH_MERR"/>
    <property type="match status" value="1"/>
</dbReference>
<evidence type="ECO:0000256" key="2">
    <source>
        <dbReference type="ARBA" id="ARBA00023015"/>
    </source>
</evidence>
<keyword evidence="4" id="KW-0804">Transcription</keyword>
<keyword evidence="1" id="KW-0678">Repressor</keyword>
<dbReference type="Pfam" id="PF13411">
    <property type="entry name" value="MerR_1"/>
    <property type="match status" value="1"/>
</dbReference>
<reference evidence="6 7" key="1">
    <citation type="submission" date="2023-05" db="EMBL/GenBank/DDBJ databases">
        <title>Draft genome sequence of Streptomyces sp. B-S-A6 isolated from a cave soil in Thailand.</title>
        <authorList>
            <person name="Chamroensaksri N."/>
            <person name="Muangham S."/>
        </authorList>
    </citation>
    <scope>NUCLEOTIDE SEQUENCE [LARGE SCALE GENOMIC DNA]</scope>
    <source>
        <strain evidence="6 7">B-S-A6</strain>
    </source>
</reference>
<sequence length="145" mass="15047">MNSADAARAADVPQSTLRYYERRGFLSPARDPHSGYRRYTAADVRRVRFVQRAQQLGFGMGDVAAFLALARDGAVPATRLRTVVDAKLHDLDARIADLTRMRTALAALADGDGGDGGDGACACPVEAALVGGGAEALVGDGAGVS</sequence>
<organism evidence="6 7">
    <name type="scientific">Streptomyces cavernicola</name>
    <dbReference type="NCBI Taxonomy" id="3043613"/>
    <lineage>
        <taxon>Bacteria</taxon>
        <taxon>Bacillati</taxon>
        <taxon>Actinomycetota</taxon>
        <taxon>Actinomycetes</taxon>
        <taxon>Kitasatosporales</taxon>
        <taxon>Streptomycetaceae</taxon>
        <taxon>Streptomyces</taxon>
    </lineage>
</organism>
<dbReference type="RefSeq" id="WP_282542959.1">
    <property type="nucleotide sequence ID" value="NZ_JASCIQ010000013.1"/>
</dbReference>
<evidence type="ECO:0000256" key="4">
    <source>
        <dbReference type="ARBA" id="ARBA00023163"/>
    </source>
</evidence>
<proteinExistence type="predicted"/>
<evidence type="ECO:0000256" key="3">
    <source>
        <dbReference type="ARBA" id="ARBA00023125"/>
    </source>
</evidence>
<dbReference type="Proteomes" id="UP001223978">
    <property type="component" value="Unassembled WGS sequence"/>
</dbReference>
<dbReference type="Gene3D" id="1.10.1660.10">
    <property type="match status" value="1"/>
</dbReference>
<comment type="caution">
    <text evidence="6">The sequence shown here is derived from an EMBL/GenBank/DDBJ whole genome shotgun (WGS) entry which is preliminary data.</text>
</comment>
<keyword evidence="7" id="KW-1185">Reference proteome</keyword>
<feature type="domain" description="HTH merR-type" evidence="5">
    <location>
        <begin position="1"/>
        <end position="69"/>
    </location>
</feature>
<keyword evidence="3 6" id="KW-0238">DNA-binding</keyword>
<dbReference type="SUPFAM" id="SSF46955">
    <property type="entry name" value="Putative DNA-binding domain"/>
    <property type="match status" value="1"/>
</dbReference>
<evidence type="ECO:0000256" key="1">
    <source>
        <dbReference type="ARBA" id="ARBA00022491"/>
    </source>
</evidence>
<evidence type="ECO:0000259" key="5">
    <source>
        <dbReference type="PROSITE" id="PS50937"/>
    </source>
</evidence>
<accession>A0ABT6SA07</accession>
<dbReference type="PANTHER" id="PTHR30204">
    <property type="entry name" value="REDOX-CYCLING DRUG-SENSING TRANSCRIPTIONAL ACTIVATOR SOXR"/>
    <property type="match status" value="1"/>
</dbReference>
<protein>
    <submittedName>
        <fullName evidence="6">MerR family DNA-binding protein</fullName>
    </submittedName>
</protein>